<feature type="transmembrane region" description="Helical" evidence="8">
    <location>
        <begin position="344"/>
        <end position="366"/>
    </location>
</feature>
<evidence type="ECO:0000313" key="11">
    <source>
        <dbReference type="Proteomes" id="UP000019666"/>
    </source>
</evidence>
<dbReference type="EMBL" id="AOSK01000109">
    <property type="protein sequence ID" value="EYD74668.1"/>
    <property type="molecule type" value="Genomic_DNA"/>
</dbReference>
<dbReference type="Pfam" id="PF13231">
    <property type="entry name" value="PMT_2"/>
    <property type="match status" value="1"/>
</dbReference>
<feature type="transmembrane region" description="Helical" evidence="8">
    <location>
        <begin position="168"/>
        <end position="193"/>
    </location>
</feature>
<feature type="transmembrane region" description="Helical" evidence="8">
    <location>
        <begin position="378"/>
        <end position="400"/>
    </location>
</feature>
<sequence>MTFLSSRWAILAAALAFVAFTIVMLRLRPPLPIDETRYLTVAWEMWRDRSWLVPHMNGDLYGHKPPLLFWLVDLVWAFAGVTELGARLVAPAFGLASLGLTWLLARRLWPGQRRRAGLAAMILVTTGAFLVYGSSTMFDTMLGTATLWGLLALMTLRRGGGRRSVLSLGAAIALGVYAKGPVILVHLAPAALLMPLWAEPATRPGYGRWLRDLGLALLFALALVALWLAPAVVLGGPDYREEVLWRQSAGRMVAAFAHERPFWFFLALLPLYAWPWGWTPAGLSALAPRRLWADEPGRLLTVWAATAFLAFSLISGKQPHYLVPELPALALLLSGMSLPHEGGWATRLLPLVPSLLALLLVLATAAGRVPDVTVNGSGVTLAGLVSCVILVAVLLAGALWRRDARATLSLAAPLTLLGFLLAASPLLFAGYDPAPIGRILAANEAKGLATADSVYHGQFNFAGRLDGPVAHLTEPGALQAWATEHPGGMVVTRYDVSGVPMEPVLRRVFNSKDYVLYRVPEASP</sequence>
<evidence type="ECO:0000256" key="1">
    <source>
        <dbReference type="ARBA" id="ARBA00004651"/>
    </source>
</evidence>
<dbReference type="InterPro" id="IPR050297">
    <property type="entry name" value="LipidA_mod_glycosyltrf_83"/>
</dbReference>
<gene>
    <name evidence="10" type="ORF">Rumeso_03725</name>
</gene>
<keyword evidence="6 8" id="KW-1133">Transmembrane helix</keyword>
<keyword evidence="3" id="KW-0328">Glycosyltransferase</keyword>
<dbReference type="GO" id="GO:0010041">
    <property type="term" value="P:response to iron(III) ion"/>
    <property type="evidence" value="ECO:0007669"/>
    <property type="project" value="TreeGrafter"/>
</dbReference>
<keyword evidence="11" id="KW-1185">Reference proteome</keyword>
<feature type="domain" description="Glycosyltransferase RgtA/B/C/D-like" evidence="9">
    <location>
        <begin position="63"/>
        <end position="225"/>
    </location>
</feature>
<keyword evidence="4 10" id="KW-0808">Transferase</keyword>
<evidence type="ECO:0000259" key="9">
    <source>
        <dbReference type="Pfam" id="PF13231"/>
    </source>
</evidence>
<evidence type="ECO:0000256" key="8">
    <source>
        <dbReference type="SAM" id="Phobius"/>
    </source>
</evidence>
<reference evidence="10 11" key="1">
    <citation type="submission" date="2013-02" db="EMBL/GenBank/DDBJ databases">
        <authorList>
            <person name="Fiebig A."/>
            <person name="Goeker M."/>
            <person name="Klenk H.-P.P."/>
        </authorList>
    </citation>
    <scope>NUCLEOTIDE SEQUENCE [LARGE SCALE GENOMIC DNA]</scope>
    <source>
        <strain evidence="10 11">DSM 19309</strain>
    </source>
</reference>
<protein>
    <submittedName>
        <fullName evidence="10">Putative glycosyltransferase</fullName>
    </submittedName>
</protein>
<proteinExistence type="predicted"/>
<feature type="transmembrane region" description="Helical" evidence="8">
    <location>
        <begin position="261"/>
        <end position="277"/>
    </location>
</feature>
<dbReference type="STRING" id="442562.Rumeso_03725"/>
<organism evidence="10 11">
    <name type="scientific">Rubellimicrobium mesophilum DSM 19309</name>
    <dbReference type="NCBI Taxonomy" id="442562"/>
    <lineage>
        <taxon>Bacteria</taxon>
        <taxon>Pseudomonadati</taxon>
        <taxon>Pseudomonadota</taxon>
        <taxon>Alphaproteobacteria</taxon>
        <taxon>Rhodobacterales</taxon>
        <taxon>Roseobacteraceae</taxon>
        <taxon>Rubellimicrobium</taxon>
    </lineage>
</organism>
<dbReference type="PANTHER" id="PTHR33908:SF3">
    <property type="entry name" value="UNDECAPRENYL PHOSPHATE-ALPHA-4-AMINO-4-DEOXY-L-ARABINOSE ARABINOSYL TRANSFERASE"/>
    <property type="match status" value="1"/>
</dbReference>
<keyword evidence="7 8" id="KW-0472">Membrane</keyword>
<name>A0A017HKI8_9RHOB</name>
<dbReference type="OrthoDB" id="9810951at2"/>
<evidence type="ECO:0000256" key="4">
    <source>
        <dbReference type="ARBA" id="ARBA00022679"/>
    </source>
</evidence>
<dbReference type="AlphaFoldDB" id="A0A017HKI8"/>
<evidence type="ECO:0000256" key="5">
    <source>
        <dbReference type="ARBA" id="ARBA00022692"/>
    </source>
</evidence>
<dbReference type="PATRIC" id="fig|442562.3.peg.3672"/>
<comment type="subcellular location">
    <subcellularLocation>
        <location evidence="1">Cell membrane</location>
        <topology evidence="1">Multi-pass membrane protein</topology>
    </subcellularLocation>
</comment>
<feature type="transmembrane region" description="Helical" evidence="8">
    <location>
        <begin position="406"/>
        <end position="428"/>
    </location>
</feature>
<feature type="transmembrane region" description="Helical" evidence="8">
    <location>
        <begin position="213"/>
        <end position="236"/>
    </location>
</feature>
<evidence type="ECO:0000256" key="3">
    <source>
        <dbReference type="ARBA" id="ARBA00022676"/>
    </source>
</evidence>
<dbReference type="PANTHER" id="PTHR33908">
    <property type="entry name" value="MANNOSYLTRANSFERASE YKCB-RELATED"/>
    <property type="match status" value="1"/>
</dbReference>
<feature type="transmembrane region" description="Helical" evidence="8">
    <location>
        <begin position="6"/>
        <end position="27"/>
    </location>
</feature>
<dbReference type="HOGENOM" id="CLU_504099_0_0_5"/>
<dbReference type="RefSeq" id="WP_051521306.1">
    <property type="nucleotide sequence ID" value="NZ_KK088577.1"/>
</dbReference>
<feature type="transmembrane region" description="Helical" evidence="8">
    <location>
        <begin position="297"/>
        <end position="314"/>
    </location>
</feature>
<keyword evidence="2" id="KW-1003">Cell membrane</keyword>
<evidence type="ECO:0000256" key="6">
    <source>
        <dbReference type="ARBA" id="ARBA00022989"/>
    </source>
</evidence>
<dbReference type="InterPro" id="IPR038731">
    <property type="entry name" value="RgtA/B/C-like"/>
</dbReference>
<comment type="caution">
    <text evidence="10">The sequence shown here is derived from an EMBL/GenBank/DDBJ whole genome shotgun (WGS) entry which is preliminary data.</text>
</comment>
<evidence type="ECO:0000256" key="7">
    <source>
        <dbReference type="ARBA" id="ARBA00023136"/>
    </source>
</evidence>
<dbReference type="GO" id="GO:0005886">
    <property type="term" value="C:plasma membrane"/>
    <property type="evidence" value="ECO:0007669"/>
    <property type="project" value="UniProtKB-SubCell"/>
</dbReference>
<feature type="transmembrane region" description="Helical" evidence="8">
    <location>
        <begin position="140"/>
        <end position="156"/>
    </location>
</feature>
<feature type="transmembrane region" description="Helical" evidence="8">
    <location>
        <begin position="117"/>
        <end position="134"/>
    </location>
</feature>
<keyword evidence="5 8" id="KW-0812">Transmembrane</keyword>
<dbReference type="GO" id="GO:0016763">
    <property type="term" value="F:pentosyltransferase activity"/>
    <property type="evidence" value="ECO:0007669"/>
    <property type="project" value="TreeGrafter"/>
</dbReference>
<evidence type="ECO:0000256" key="2">
    <source>
        <dbReference type="ARBA" id="ARBA00022475"/>
    </source>
</evidence>
<feature type="transmembrane region" description="Helical" evidence="8">
    <location>
        <begin position="88"/>
        <end position="105"/>
    </location>
</feature>
<dbReference type="GO" id="GO:0009103">
    <property type="term" value="P:lipopolysaccharide biosynthetic process"/>
    <property type="evidence" value="ECO:0007669"/>
    <property type="project" value="TreeGrafter"/>
</dbReference>
<accession>A0A017HKI8</accession>
<evidence type="ECO:0000313" key="10">
    <source>
        <dbReference type="EMBL" id="EYD74668.1"/>
    </source>
</evidence>
<dbReference type="Proteomes" id="UP000019666">
    <property type="component" value="Unassembled WGS sequence"/>
</dbReference>